<keyword evidence="3" id="KW-1185">Reference proteome</keyword>
<feature type="compositionally biased region" description="Pro residues" evidence="1">
    <location>
        <begin position="129"/>
        <end position="140"/>
    </location>
</feature>
<accession>A0ABR2GBP8</accession>
<comment type="caution">
    <text evidence="2">The sequence shown here is derived from an EMBL/GenBank/DDBJ whole genome shotgun (WGS) entry which is preliminary data.</text>
</comment>
<feature type="compositionally biased region" description="Basic and acidic residues" evidence="1">
    <location>
        <begin position="89"/>
        <end position="98"/>
    </location>
</feature>
<reference evidence="2 3" key="1">
    <citation type="journal article" date="2024" name="G3 (Bethesda)">
        <title>Genome assembly of Hibiscus sabdariffa L. provides insights into metabolisms of medicinal natural products.</title>
        <authorList>
            <person name="Kim T."/>
        </authorList>
    </citation>
    <scope>NUCLEOTIDE SEQUENCE [LARGE SCALE GENOMIC DNA]</scope>
    <source>
        <strain evidence="2">TK-2024</strain>
        <tissue evidence="2">Old leaves</tissue>
    </source>
</reference>
<organism evidence="2 3">
    <name type="scientific">Hibiscus sabdariffa</name>
    <name type="common">roselle</name>
    <dbReference type="NCBI Taxonomy" id="183260"/>
    <lineage>
        <taxon>Eukaryota</taxon>
        <taxon>Viridiplantae</taxon>
        <taxon>Streptophyta</taxon>
        <taxon>Embryophyta</taxon>
        <taxon>Tracheophyta</taxon>
        <taxon>Spermatophyta</taxon>
        <taxon>Magnoliopsida</taxon>
        <taxon>eudicotyledons</taxon>
        <taxon>Gunneridae</taxon>
        <taxon>Pentapetalae</taxon>
        <taxon>rosids</taxon>
        <taxon>malvids</taxon>
        <taxon>Malvales</taxon>
        <taxon>Malvaceae</taxon>
        <taxon>Malvoideae</taxon>
        <taxon>Hibiscus</taxon>
    </lineage>
</organism>
<proteinExistence type="predicted"/>
<dbReference type="EMBL" id="JBBPBM010000001">
    <property type="protein sequence ID" value="KAK8599926.1"/>
    <property type="molecule type" value="Genomic_DNA"/>
</dbReference>
<feature type="compositionally biased region" description="Pro residues" evidence="1">
    <location>
        <begin position="108"/>
        <end position="120"/>
    </location>
</feature>
<feature type="region of interest" description="Disordered" evidence="1">
    <location>
        <begin position="73"/>
        <end position="161"/>
    </location>
</feature>
<feature type="compositionally biased region" description="Low complexity" evidence="1">
    <location>
        <begin position="73"/>
        <end position="88"/>
    </location>
</feature>
<evidence type="ECO:0000313" key="3">
    <source>
        <dbReference type="Proteomes" id="UP001472677"/>
    </source>
</evidence>
<protein>
    <submittedName>
        <fullName evidence="2">Uncharacterized protein</fullName>
    </submittedName>
</protein>
<name>A0ABR2GBP8_9ROSI</name>
<evidence type="ECO:0000256" key="1">
    <source>
        <dbReference type="SAM" id="MobiDB-lite"/>
    </source>
</evidence>
<gene>
    <name evidence="2" type="ORF">V6N12_049792</name>
</gene>
<sequence>MGVLRDGEDNGEGKKACKIPTLIFLGFCRGWEERDERLQTVNIRQQPHLAFFPIIHYNLSIRALQKWAHHTLQPHPHPAHQLLQPTHQPQEHKIDHPTSHSHTSSPHPSQPRVPNPSPPPTRRHYQQLHPPPSTISPQPPDIHKLSDPPGRKPPVQATPPP</sequence>
<evidence type="ECO:0000313" key="2">
    <source>
        <dbReference type="EMBL" id="KAK8599926.1"/>
    </source>
</evidence>
<feature type="compositionally biased region" description="Basic and acidic residues" evidence="1">
    <location>
        <begin position="141"/>
        <end position="150"/>
    </location>
</feature>
<dbReference type="Proteomes" id="UP001472677">
    <property type="component" value="Unassembled WGS sequence"/>
</dbReference>